<keyword evidence="2" id="KW-0489">Methyltransferase</keyword>
<dbReference type="InterPro" id="IPR041698">
    <property type="entry name" value="Methyltransf_25"/>
</dbReference>
<dbReference type="InterPro" id="IPR029063">
    <property type="entry name" value="SAM-dependent_MTases_sf"/>
</dbReference>
<name>A0A0F9WGM0_9MICR</name>
<dbReference type="GO" id="GO:0005730">
    <property type="term" value="C:nucleolus"/>
    <property type="evidence" value="ECO:0007669"/>
    <property type="project" value="TreeGrafter"/>
</dbReference>
<dbReference type="GeneID" id="36320054"/>
<dbReference type="VEuPathDB" id="MicrosporidiaDB:AAJ76_300093228"/>
<sequence length="222" mass="25636">MSKLPEMVAPADIFYDKENTLKYETNTRIQEIQKEITRKCFDLLELSKPGLILDIGCGTGISGSVLSENNCEWIGLDISYEMLKICRDKEESIDQIKCDAGEGLHFKPGIFDGVISVSAIQWLFQSYRSNHVPKKRIRKFFTDLYSVCKPNTKCVLQFYLKSKKDLELLKNEANRAGFFGGIHIERPNTKNVKQYLVLQNYVLSSENKVKKRNVKRNKKNKR</sequence>
<accession>A0A0F9WGM0</accession>
<dbReference type="PANTHER" id="PTHR12734:SF0">
    <property type="entry name" value="18S RRNA (GUANINE-N(7))-METHYLTRANSFERASE-RELATED"/>
    <property type="match status" value="1"/>
</dbReference>
<dbReference type="InterPro" id="IPR039769">
    <property type="entry name" value="Bud23-like"/>
</dbReference>
<dbReference type="GO" id="GO:0070476">
    <property type="term" value="P:rRNA (guanine-N7)-methylation"/>
    <property type="evidence" value="ECO:0007669"/>
    <property type="project" value="InterPro"/>
</dbReference>
<dbReference type="EMBL" id="JPQZ01000003">
    <property type="protein sequence ID" value="KKO76441.1"/>
    <property type="molecule type" value="Genomic_DNA"/>
</dbReference>
<evidence type="ECO:0000313" key="2">
    <source>
        <dbReference type="EMBL" id="KKO76441.1"/>
    </source>
</evidence>
<dbReference type="VEuPathDB" id="MicrosporidiaDB:NCER_100875"/>
<dbReference type="SUPFAM" id="SSF53335">
    <property type="entry name" value="S-adenosyl-L-methionine-dependent methyltransferases"/>
    <property type="match status" value="1"/>
</dbReference>
<dbReference type="Proteomes" id="UP000034350">
    <property type="component" value="Unassembled WGS sequence"/>
</dbReference>
<dbReference type="PANTHER" id="PTHR12734">
    <property type="entry name" value="METHYLTRANSFERASE-RELATED"/>
    <property type="match status" value="1"/>
</dbReference>
<comment type="caution">
    <text evidence="2">The sequence shown here is derived from an EMBL/GenBank/DDBJ whole genome shotgun (WGS) entry which is preliminary data.</text>
</comment>
<evidence type="ECO:0000259" key="1">
    <source>
        <dbReference type="Pfam" id="PF13649"/>
    </source>
</evidence>
<keyword evidence="3" id="KW-1185">Reference proteome</keyword>
<reference evidence="2 3" key="1">
    <citation type="journal article" date="2015" name="Environ. Microbiol.">
        <title>Genome analyses suggest the presence of polyploidy and recent human-driven expansions in eight global populations of the honeybee pathogen Nosema ceranae.</title>
        <authorList>
            <person name="Pelin A."/>
            <person name="Selman M."/>
            <person name="Aris-Brosou S."/>
            <person name="Farinelli L."/>
            <person name="Corradi N."/>
        </authorList>
    </citation>
    <scope>NUCLEOTIDE SEQUENCE [LARGE SCALE GENOMIC DNA]</scope>
    <source>
        <strain evidence="2 3">PA08 1199</strain>
    </source>
</reference>
<dbReference type="Pfam" id="PF13649">
    <property type="entry name" value="Methyltransf_25"/>
    <property type="match status" value="1"/>
</dbReference>
<dbReference type="CDD" id="cd02440">
    <property type="entry name" value="AdoMet_MTases"/>
    <property type="match status" value="1"/>
</dbReference>
<dbReference type="GO" id="GO:0016435">
    <property type="term" value="F:rRNA (guanine) methyltransferase activity"/>
    <property type="evidence" value="ECO:0007669"/>
    <property type="project" value="InterPro"/>
</dbReference>
<dbReference type="RefSeq" id="XP_024332183.1">
    <property type="nucleotide sequence ID" value="XM_024475122.1"/>
</dbReference>
<protein>
    <submittedName>
        <fullName evidence="2">Sam dependent methyltransferase</fullName>
    </submittedName>
</protein>
<evidence type="ECO:0000313" key="3">
    <source>
        <dbReference type="Proteomes" id="UP000034350"/>
    </source>
</evidence>
<gene>
    <name evidence="2" type="ORF">AAJ76_300093228</name>
</gene>
<dbReference type="OrthoDB" id="2877at2759"/>
<proteinExistence type="predicted"/>
<dbReference type="Gene3D" id="3.40.50.150">
    <property type="entry name" value="Vaccinia Virus protein VP39"/>
    <property type="match status" value="1"/>
</dbReference>
<keyword evidence="2" id="KW-0808">Transferase</keyword>
<dbReference type="VEuPathDB" id="MicrosporidiaDB:G9O61_00g015880"/>
<dbReference type="VEuPathDB" id="MicrosporidiaDB:G9O61_00g009570"/>
<dbReference type="OMA" id="WIQEKKE"/>
<feature type="domain" description="Methyltransferase" evidence="1">
    <location>
        <begin position="52"/>
        <end position="151"/>
    </location>
</feature>
<dbReference type="AlphaFoldDB" id="A0A0F9WGM0"/>
<organism evidence="2 3">
    <name type="scientific">Vairimorpha ceranae</name>
    <dbReference type="NCBI Taxonomy" id="40302"/>
    <lineage>
        <taxon>Eukaryota</taxon>
        <taxon>Fungi</taxon>
        <taxon>Fungi incertae sedis</taxon>
        <taxon>Microsporidia</taxon>
        <taxon>Nosematidae</taxon>
        <taxon>Vairimorpha</taxon>
    </lineage>
</organism>